<accession>A0A183NAU9</accession>
<dbReference type="AlphaFoldDB" id="A0A183NAU9"/>
<keyword evidence="3" id="KW-1185">Reference proteome</keyword>
<name>A0A183NAU9_9TREM</name>
<evidence type="ECO:0000313" key="3">
    <source>
        <dbReference type="Proteomes" id="UP000277204"/>
    </source>
</evidence>
<evidence type="ECO:0000256" key="1">
    <source>
        <dbReference type="SAM" id="MobiDB-lite"/>
    </source>
</evidence>
<dbReference type="Proteomes" id="UP000277204">
    <property type="component" value="Unassembled WGS sequence"/>
</dbReference>
<proteinExistence type="predicted"/>
<reference evidence="2 3" key="1">
    <citation type="submission" date="2018-11" db="EMBL/GenBank/DDBJ databases">
        <authorList>
            <consortium name="Pathogen Informatics"/>
        </authorList>
    </citation>
    <scope>NUCLEOTIDE SEQUENCE [LARGE SCALE GENOMIC DNA]</scope>
    <source>
        <strain evidence="2 3">Zambia</strain>
    </source>
</reference>
<organism evidence="2 3">
    <name type="scientific">Schistosoma margrebowiei</name>
    <dbReference type="NCBI Taxonomy" id="48269"/>
    <lineage>
        <taxon>Eukaryota</taxon>
        <taxon>Metazoa</taxon>
        <taxon>Spiralia</taxon>
        <taxon>Lophotrochozoa</taxon>
        <taxon>Platyhelminthes</taxon>
        <taxon>Trematoda</taxon>
        <taxon>Digenea</taxon>
        <taxon>Strigeidida</taxon>
        <taxon>Schistosomatoidea</taxon>
        <taxon>Schistosomatidae</taxon>
        <taxon>Schistosoma</taxon>
    </lineage>
</organism>
<sequence length="117" mass="13915">MDNQTWPQQHKWTTTTLRKERREAIRNVEKKQISDITKAEQQGRTWKPFTVRDLVKCTERKSSIAGGAWPRKLIAKREGPHVITERRGSVYTIRKEKKQKRVNTSQQQGWVQEHHVE</sequence>
<dbReference type="EMBL" id="UZAI01021321">
    <property type="protein sequence ID" value="VDP55137.1"/>
    <property type="molecule type" value="Genomic_DNA"/>
</dbReference>
<protein>
    <submittedName>
        <fullName evidence="2">Uncharacterized protein</fullName>
    </submittedName>
</protein>
<evidence type="ECO:0000313" key="2">
    <source>
        <dbReference type="EMBL" id="VDP55137.1"/>
    </source>
</evidence>
<gene>
    <name evidence="2" type="ORF">SMRZ_LOCUS25424</name>
</gene>
<feature type="region of interest" description="Disordered" evidence="1">
    <location>
        <begin position="94"/>
        <end position="117"/>
    </location>
</feature>